<feature type="non-terminal residue" evidence="1">
    <location>
        <position position="72"/>
    </location>
</feature>
<gene>
    <name evidence="1" type="ORF">BLA29_015350</name>
</gene>
<name>A0A1Y3B1S3_EURMA</name>
<evidence type="ECO:0000313" key="2">
    <source>
        <dbReference type="Proteomes" id="UP000194236"/>
    </source>
</evidence>
<evidence type="ECO:0000313" key="1">
    <source>
        <dbReference type="EMBL" id="OTF73938.1"/>
    </source>
</evidence>
<keyword evidence="2" id="KW-1185">Reference proteome</keyword>
<dbReference type="AlphaFoldDB" id="A0A1Y3B1S3"/>
<dbReference type="Proteomes" id="UP000194236">
    <property type="component" value="Unassembled WGS sequence"/>
</dbReference>
<accession>A0A1Y3B1S3</accession>
<reference evidence="1 2" key="1">
    <citation type="submission" date="2017-03" db="EMBL/GenBank/DDBJ databases">
        <title>Genome Survey of Euroglyphus maynei.</title>
        <authorList>
            <person name="Arlian L.G."/>
            <person name="Morgan M.S."/>
            <person name="Rider S.D."/>
        </authorList>
    </citation>
    <scope>NUCLEOTIDE SEQUENCE [LARGE SCALE GENOMIC DNA]</scope>
    <source>
        <strain evidence="1">Arlian Lab</strain>
        <tissue evidence="1">Whole body</tissue>
    </source>
</reference>
<protein>
    <submittedName>
        <fullName evidence="1">Uncharacterized protein</fullName>
    </submittedName>
</protein>
<dbReference type="OrthoDB" id="10320912at2759"/>
<organism evidence="1 2">
    <name type="scientific">Euroglyphus maynei</name>
    <name type="common">Mayne's house dust mite</name>
    <dbReference type="NCBI Taxonomy" id="6958"/>
    <lineage>
        <taxon>Eukaryota</taxon>
        <taxon>Metazoa</taxon>
        <taxon>Ecdysozoa</taxon>
        <taxon>Arthropoda</taxon>
        <taxon>Chelicerata</taxon>
        <taxon>Arachnida</taxon>
        <taxon>Acari</taxon>
        <taxon>Acariformes</taxon>
        <taxon>Sarcoptiformes</taxon>
        <taxon>Astigmata</taxon>
        <taxon>Psoroptidia</taxon>
        <taxon>Analgoidea</taxon>
        <taxon>Pyroglyphidae</taxon>
        <taxon>Pyroglyphinae</taxon>
        <taxon>Euroglyphus</taxon>
    </lineage>
</organism>
<sequence>MDVVHLQTEDICLWRELRKLSLEFLSNIERFFIFGDNCSSALLFTRDEHHRVFATGKWTKNSPDPQEIESLC</sequence>
<comment type="caution">
    <text evidence="1">The sequence shown here is derived from an EMBL/GenBank/DDBJ whole genome shotgun (WGS) entry which is preliminary data.</text>
</comment>
<dbReference type="EMBL" id="MUJZ01049361">
    <property type="protein sequence ID" value="OTF73938.1"/>
    <property type="molecule type" value="Genomic_DNA"/>
</dbReference>
<proteinExistence type="predicted"/>